<organism evidence="3">
    <name type="scientific">Lentimicrobium saccharophilum</name>
    <dbReference type="NCBI Taxonomy" id="1678841"/>
    <lineage>
        <taxon>Bacteria</taxon>
        <taxon>Pseudomonadati</taxon>
        <taxon>Bacteroidota</taxon>
        <taxon>Bacteroidia</taxon>
        <taxon>Bacteroidales</taxon>
        <taxon>Lentimicrobiaceae</taxon>
        <taxon>Lentimicrobium</taxon>
    </lineage>
</organism>
<keyword evidence="4" id="KW-1185">Reference proteome</keyword>
<dbReference type="SUPFAM" id="SSF56925">
    <property type="entry name" value="OMPA-like"/>
    <property type="match status" value="1"/>
</dbReference>
<dbReference type="Gene3D" id="2.40.160.20">
    <property type="match status" value="1"/>
</dbReference>
<protein>
    <submittedName>
        <fullName evidence="3">Outer membrane protein beta-barrel domain</fullName>
    </submittedName>
</protein>
<evidence type="ECO:0000256" key="1">
    <source>
        <dbReference type="SAM" id="SignalP"/>
    </source>
</evidence>
<dbReference type="RefSeq" id="WP_062043626.1">
    <property type="nucleotide sequence ID" value="NZ_DF968183.1"/>
</dbReference>
<sequence length="250" mass="27725">MIFRKIAFCLCLFLLPAITRAQLFYDFQSGWYLGANAGIASYFGDLSFYDLDPVNKIRHESRFVAGLTAGKSLNQWIDLEMNFDHGGMKGSNQNNDLSFTGNFTELTLNGIISLSRIISNQSYQRFQVCLSLGAGSIFYRSTKSRISDNTYVYSVGRNSSGDKKGSPGITAVFPAGILLSFDLNKSLVIRSRFAFRMPDDDLLDAHAGSTGINDRYSFAIIGFIYRLPPVRPDKSGPLPCPEFAGLIRSK</sequence>
<dbReference type="Proteomes" id="UP000053091">
    <property type="component" value="Unassembled WGS sequence"/>
</dbReference>
<proteinExistence type="predicted"/>
<dbReference type="InterPro" id="IPR000498">
    <property type="entry name" value="OmpA-like_TM_dom"/>
</dbReference>
<name>A0A0S7C685_9BACT</name>
<evidence type="ECO:0000313" key="3">
    <source>
        <dbReference type="EMBL" id="GAP44399.1"/>
    </source>
</evidence>
<feature type="signal peptide" evidence="1">
    <location>
        <begin position="1"/>
        <end position="21"/>
    </location>
</feature>
<feature type="chain" id="PRO_5006633615" evidence="1">
    <location>
        <begin position="22"/>
        <end position="250"/>
    </location>
</feature>
<accession>A0A0S7C685</accession>
<evidence type="ECO:0000259" key="2">
    <source>
        <dbReference type="Pfam" id="PF01389"/>
    </source>
</evidence>
<dbReference type="InterPro" id="IPR011250">
    <property type="entry name" value="OMP/PagP_B-barrel"/>
</dbReference>
<dbReference type="STRING" id="1678841.TBC1_12204"/>
<dbReference type="GO" id="GO:0009279">
    <property type="term" value="C:cell outer membrane"/>
    <property type="evidence" value="ECO:0007669"/>
    <property type="project" value="InterPro"/>
</dbReference>
<dbReference type="AlphaFoldDB" id="A0A0S7C685"/>
<feature type="domain" description="Outer membrane protein OmpA-like transmembrane" evidence="2">
    <location>
        <begin position="30"/>
        <end position="116"/>
    </location>
</feature>
<reference evidence="3" key="1">
    <citation type="journal article" date="2015" name="Genome Announc.">
        <title>Draft Genome Sequence of Bacteroidales Strain TBC1, a Novel Isolate from a Methanogenic Wastewater Treatment System.</title>
        <authorList>
            <person name="Tourlousse D.M."/>
            <person name="Matsuura N."/>
            <person name="Sun L."/>
            <person name="Toyonaga M."/>
            <person name="Kuroda K."/>
            <person name="Ohashi A."/>
            <person name="Cruz R."/>
            <person name="Yamaguchi T."/>
            <person name="Sekiguchi Y."/>
        </authorList>
    </citation>
    <scope>NUCLEOTIDE SEQUENCE [LARGE SCALE GENOMIC DNA]</scope>
    <source>
        <strain evidence="3">TBC1</strain>
    </source>
</reference>
<gene>
    <name evidence="3" type="ORF">TBC1_12204</name>
</gene>
<keyword evidence="1" id="KW-0732">Signal</keyword>
<evidence type="ECO:0000313" key="4">
    <source>
        <dbReference type="Proteomes" id="UP000053091"/>
    </source>
</evidence>
<dbReference type="EMBL" id="DF968183">
    <property type="protein sequence ID" value="GAP44399.1"/>
    <property type="molecule type" value="Genomic_DNA"/>
</dbReference>
<dbReference type="Pfam" id="PF01389">
    <property type="entry name" value="OmpA_membrane"/>
    <property type="match status" value="1"/>
</dbReference>